<reference evidence="2 3" key="1">
    <citation type="journal article" date="2018" name="Cell">
        <title>The Chara Genome: Secondary Complexity and Implications for Plant Terrestrialization.</title>
        <authorList>
            <person name="Nishiyama T."/>
            <person name="Sakayama H."/>
            <person name="Vries J.D."/>
            <person name="Buschmann H."/>
            <person name="Saint-Marcoux D."/>
            <person name="Ullrich K.K."/>
            <person name="Haas F.B."/>
            <person name="Vanderstraeten L."/>
            <person name="Becker D."/>
            <person name="Lang D."/>
            <person name="Vosolsobe S."/>
            <person name="Rombauts S."/>
            <person name="Wilhelmsson P.K.I."/>
            <person name="Janitza P."/>
            <person name="Kern R."/>
            <person name="Heyl A."/>
            <person name="Rumpler F."/>
            <person name="Villalobos L.I.A.C."/>
            <person name="Clay J.M."/>
            <person name="Skokan R."/>
            <person name="Toyoda A."/>
            <person name="Suzuki Y."/>
            <person name="Kagoshima H."/>
            <person name="Schijlen E."/>
            <person name="Tajeshwar N."/>
            <person name="Catarino B."/>
            <person name="Hetherington A.J."/>
            <person name="Saltykova A."/>
            <person name="Bonnot C."/>
            <person name="Breuninger H."/>
            <person name="Symeonidi A."/>
            <person name="Radhakrishnan G.V."/>
            <person name="Van Nieuwerburgh F."/>
            <person name="Deforce D."/>
            <person name="Chang C."/>
            <person name="Karol K.G."/>
            <person name="Hedrich R."/>
            <person name="Ulvskov P."/>
            <person name="Glockner G."/>
            <person name="Delwiche C.F."/>
            <person name="Petrasek J."/>
            <person name="Van de Peer Y."/>
            <person name="Friml J."/>
            <person name="Beilby M."/>
            <person name="Dolan L."/>
            <person name="Kohara Y."/>
            <person name="Sugano S."/>
            <person name="Fujiyama A."/>
            <person name="Delaux P.-M."/>
            <person name="Quint M."/>
            <person name="TheiBen G."/>
            <person name="Hagemann M."/>
            <person name="Harholt J."/>
            <person name="Dunand C."/>
            <person name="Zachgo S."/>
            <person name="Langdale J."/>
            <person name="Maumus F."/>
            <person name="Straeten D.V.D."/>
            <person name="Gould S.B."/>
            <person name="Rensing S.A."/>
        </authorList>
    </citation>
    <scope>NUCLEOTIDE SEQUENCE [LARGE SCALE GENOMIC DNA]</scope>
    <source>
        <strain evidence="2 3">S276</strain>
    </source>
</reference>
<feature type="compositionally biased region" description="Acidic residues" evidence="1">
    <location>
        <begin position="199"/>
        <end position="208"/>
    </location>
</feature>
<gene>
    <name evidence="2" type="ORF">CBR_g36697</name>
</gene>
<evidence type="ECO:0000313" key="3">
    <source>
        <dbReference type="Proteomes" id="UP000265515"/>
    </source>
</evidence>
<keyword evidence="3" id="KW-1185">Reference proteome</keyword>
<evidence type="ECO:0008006" key="4">
    <source>
        <dbReference type="Google" id="ProtNLM"/>
    </source>
</evidence>
<name>A0A388LL85_CHABU</name>
<protein>
    <recommendedName>
        <fullName evidence="4">BED-type domain-containing protein</fullName>
    </recommendedName>
</protein>
<organism evidence="2 3">
    <name type="scientific">Chara braunii</name>
    <name type="common">Braun's stonewort</name>
    <dbReference type="NCBI Taxonomy" id="69332"/>
    <lineage>
        <taxon>Eukaryota</taxon>
        <taxon>Viridiplantae</taxon>
        <taxon>Streptophyta</taxon>
        <taxon>Charophyceae</taxon>
        <taxon>Charales</taxon>
        <taxon>Characeae</taxon>
        <taxon>Chara</taxon>
    </lineage>
</organism>
<accession>A0A388LL85</accession>
<feature type="compositionally biased region" description="Acidic residues" evidence="1">
    <location>
        <begin position="352"/>
        <end position="374"/>
    </location>
</feature>
<feature type="compositionally biased region" description="Acidic residues" evidence="1">
    <location>
        <begin position="316"/>
        <end position="326"/>
    </location>
</feature>
<sequence length="490" mass="51318">MGRCLQWLGGKVLGVARWVGSWSGPVGASSCRISSWHNNNYHINTCQISWCLVSSCHVSNCHVSSWHINTCNVSSWHLSSRDTCGTMASSSAAGGRGGAASVAPFREDTNYRGKHVVWTWVTAGQLLPGNPRGRRRLKCKLCGLEYTGTQNRAGEHFHKKRPLSRCPHATLAIWRRLHKTGAEFPTDMQERVQWAMEENPSDEDDAPAVEDVAGGGGGGGSIGGEGEEAAGGHPVDVGDDCTRGDVTGGGIVVGIPASSQTARQTGRMPVQARQTSIVKLKNKGDDDPTVAGGWLGLVADWEDEDLKGDQAGVTDAVDDGEVDPDDDRSGAGSTSIRCDLAVPGTSTPVERLEEDDNEGEQEGVDKENNEEDIPGEGWVDERSDSDESWTRREEITPYIPGARGRGTSWVEGGGAEGPGGPAWAGGSGGRGTTWAGGAGGAGADGAGGAGADGVGEHNAHVGRALRRGGARGRGAGRAPMPRCRVISRSQ</sequence>
<evidence type="ECO:0000256" key="1">
    <source>
        <dbReference type="SAM" id="MobiDB-lite"/>
    </source>
</evidence>
<feature type="compositionally biased region" description="Gly residues" evidence="1">
    <location>
        <begin position="213"/>
        <end position="224"/>
    </location>
</feature>
<feature type="region of interest" description="Disordered" evidence="1">
    <location>
        <begin position="197"/>
        <end position="231"/>
    </location>
</feature>
<dbReference type="Gramene" id="GBG83079">
    <property type="protein sequence ID" value="GBG83079"/>
    <property type="gene ID" value="CBR_g36697"/>
</dbReference>
<feature type="compositionally biased region" description="Gly residues" evidence="1">
    <location>
        <begin position="411"/>
        <end position="453"/>
    </location>
</feature>
<proteinExistence type="predicted"/>
<dbReference type="EMBL" id="BFEA01000428">
    <property type="protein sequence ID" value="GBG83079.1"/>
    <property type="molecule type" value="Genomic_DNA"/>
</dbReference>
<comment type="caution">
    <text evidence="2">The sequence shown here is derived from an EMBL/GenBank/DDBJ whole genome shotgun (WGS) entry which is preliminary data.</text>
</comment>
<evidence type="ECO:0000313" key="2">
    <source>
        <dbReference type="EMBL" id="GBG83079.1"/>
    </source>
</evidence>
<dbReference type="AlphaFoldDB" id="A0A388LL85"/>
<feature type="region of interest" description="Disordered" evidence="1">
    <location>
        <begin position="311"/>
        <end position="490"/>
    </location>
</feature>
<dbReference type="Proteomes" id="UP000265515">
    <property type="component" value="Unassembled WGS sequence"/>
</dbReference>
<dbReference type="PROSITE" id="PS51257">
    <property type="entry name" value="PROKAR_LIPOPROTEIN"/>
    <property type="match status" value="1"/>
</dbReference>